<feature type="domain" description="CCHC-type" evidence="4">
    <location>
        <begin position="685"/>
        <end position="700"/>
    </location>
</feature>
<dbReference type="PROSITE" id="PS50158">
    <property type="entry name" value="ZF_CCHC"/>
    <property type="match status" value="1"/>
</dbReference>
<feature type="compositionally biased region" description="Basic residues" evidence="2">
    <location>
        <begin position="2310"/>
        <end position="2321"/>
    </location>
</feature>
<name>A0A9P1G5L1_9DINO</name>
<dbReference type="Proteomes" id="UP001152797">
    <property type="component" value="Unassembled WGS sequence"/>
</dbReference>
<protein>
    <submittedName>
        <fullName evidence="6">Copia protein (Gag-int-pol protein) [Cleaved into: Copia VLP protein Copia protease ]</fullName>
    </submittedName>
</protein>
<dbReference type="GO" id="GO:0008233">
    <property type="term" value="F:peptidase activity"/>
    <property type="evidence" value="ECO:0007669"/>
    <property type="project" value="UniProtKB-KW"/>
</dbReference>
<feature type="compositionally biased region" description="Basic and acidic residues" evidence="2">
    <location>
        <begin position="2745"/>
        <end position="2779"/>
    </location>
</feature>
<dbReference type="EMBL" id="CAMXCT010002780">
    <property type="protein sequence ID" value="CAI4000446.1"/>
    <property type="molecule type" value="Genomic_DNA"/>
</dbReference>
<dbReference type="GO" id="GO:0008270">
    <property type="term" value="F:zinc ion binding"/>
    <property type="evidence" value="ECO:0007669"/>
    <property type="project" value="UniProtKB-KW"/>
</dbReference>
<dbReference type="InterPro" id="IPR012337">
    <property type="entry name" value="RNaseH-like_sf"/>
</dbReference>
<evidence type="ECO:0000313" key="5">
    <source>
        <dbReference type="EMBL" id="CAI4000446.1"/>
    </source>
</evidence>
<feature type="compositionally biased region" description="Basic and acidic residues" evidence="2">
    <location>
        <begin position="2454"/>
        <end position="2475"/>
    </location>
</feature>
<dbReference type="InterPro" id="IPR036397">
    <property type="entry name" value="RNaseH_sf"/>
</dbReference>
<dbReference type="GO" id="GO:0003676">
    <property type="term" value="F:nucleic acid binding"/>
    <property type="evidence" value="ECO:0007669"/>
    <property type="project" value="InterPro"/>
</dbReference>
<feature type="region of interest" description="Disordered" evidence="2">
    <location>
        <begin position="2814"/>
        <end position="2877"/>
    </location>
</feature>
<feature type="domain" description="C3H1-type" evidence="3">
    <location>
        <begin position="650"/>
        <end position="678"/>
    </location>
</feature>
<evidence type="ECO:0000313" key="6">
    <source>
        <dbReference type="EMBL" id="CAL4787758.1"/>
    </source>
</evidence>
<gene>
    <name evidence="5" type="ORF">C1SCF055_LOCUS26564</name>
</gene>
<feature type="compositionally biased region" description="Acidic residues" evidence="2">
    <location>
        <begin position="2336"/>
        <end position="2347"/>
    </location>
</feature>
<feature type="region of interest" description="Disordered" evidence="2">
    <location>
        <begin position="73"/>
        <end position="95"/>
    </location>
</feature>
<comment type="caution">
    <text evidence="5">The sequence shown here is derived from an EMBL/GenBank/DDBJ whole genome shotgun (WGS) entry which is preliminary data.</text>
</comment>
<feature type="region of interest" description="Disordered" evidence="2">
    <location>
        <begin position="1"/>
        <end position="47"/>
    </location>
</feature>
<dbReference type="Gene3D" id="3.30.420.10">
    <property type="entry name" value="Ribonuclease H-like superfamily/Ribonuclease H"/>
    <property type="match status" value="1"/>
</dbReference>
<evidence type="ECO:0000256" key="2">
    <source>
        <dbReference type="SAM" id="MobiDB-lite"/>
    </source>
</evidence>
<keyword evidence="1" id="KW-0479">Metal-binding</keyword>
<feature type="region of interest" description="Disordered" evidence="2">
    <location>
        <begin position="2276"/>
        <end position="2436"/>
    </location>
</feature>
<feature type="compositionally biased region" description="Basic and acidic residues" evidence="2">
    <location>
        <begin position="30"/>
        <end position="47"/>
    </location>
</feature>
<feature type="compositionally biased region" description="Gly residues" evidence="2">
    <location>
        <begin position="2279"/>
        <end position="2288"/>
    </location>
</feature>
<feature type="region of interest" description="Disordered" evidence="2">
    <location>
        <begin position="692"/>
        <end position="764"/>
    </location>
</feature>
<evidence type="ECO:0000313" key="7">
    <source>
        <dbReference type="Proteomes" id="UP001152797"/>
    </source>
</evidence>
<evidence type="ECO:0000256" key="1">
    <source>
        <dbReference type="PROSITE-ProRule" id="PRU00723"/>
    </source>
</evidence>
<dbReference type="OrthoDB" id="427634at2759"/>
<reference evidence="6 7" key="2">
    <citation type="submission" date="2024-05" db="EMBL/GenBank/DDBJ databases">
        <authorList>
            <person name="Chen Y."/>
            <person name="Shah S."/>
            <person name="Dougan E. K."/>
            <person name="Thang M."/>
            <person name="Chan C."/>
        </authorList>
    </citation>
    <scope>NUCLEOTIDE SEQUENCE [LARGE SCALE GENOMIC DNA]</scope>
</reference>
<feature type="compositionally biased region" description="Basic and acidic residues" evidence="2">
    <location>
        <begin position="1312"/>
        <end position="1328"/>
    </location>
</feature>
<keyword evidence="6" id="KW-0645">Protease</keyword>
<feature type="compositionally biased region" description="Low complexity" evidence="2">
    <location>
        <begin position="2373"/>
        <end position="2383"/>
    </location>
</feature>
<keyword evidence="6" id="KW-0378">Hydrolase</keyword>
<feature type="compositionally biased region" description="Polar residues" evidence="2">
    <location>
        <begin position="2518"/>
        <end position="2534"/>
    </location>
</feature>
<feature type="region of interest" description="Disordered" evidence="2">
    <location>
        <begin position="1308"/>
        <end position="1337"/>
    </location>
</feature>
<dbReference type="EMBL" id="CAMXCT020002780">
    <property type="protein sequence ID" value="CAL1153821.1"/>
    <property type="molecule type" value="Genomic_DNA"/>
</dbReference>
<feature type="compositionally biased region" description="Basic and acidic residues" evidence="2">
    <location>
        <begin position="713"/>
        <end position="756"/>
    </location>
</feature>
<proteinExistence type="predicted"/>
<feature type="compositionally biased region" description="Basic and acidic residues" evidence="2">
    <location>
        <begin position="2600"/>
        <end position="2613"/>
    </location>
</feature>
<accession>A0A9P1G5L1</accession>
<dbReference type="SUPFAM" id="SSF53098">
    <property type="entry name" value="Ribonuclease H-like"/>
    <property type="match status" value="1"/>
</dbReference>
<dbReference type="PROSITE" id="PS50103">
    <property type="entry name" value="ZF_C3H1"/>
    <property type="match status" value="1"/>
</dbReference>
<feature type="zinc finger region" description="C3H1-type" evidence="1">
    <location>
        <begin position="650"/>
        <end position="678"/>
    </location>
</feature>
<feature type="compositionally biased region" description="Acidic residues" evidence="2">
    <location>
        <begin position="2581"/>
        <end position="2599"/>
    </location>
</feature>
<feature type="compositionally biased region" description="Basic and acidic residues" evidence="2">
    <location>
        <begin position="2322"/>
        <end position="2332"/>
    </location>
</feature>
<dbReference type="InterPro" id="IPR000571">
    <property type="entry name" value="Znf_CCCH"/>
</dbReference>
<keyword evidence="1" id="KW-0862">Zinc</keyword>
<dbReference type="EMBL" id="CAMXCT030002780">
    <property type="protein sequence ID" value="CAL4787758.1"/>
    <property type="molecule type" value="Genomic_DNA"/>
</dbReference>
<feature type="region of interest" description="Disordered" evidence="2">
    <location>
        <begin position="2450"/>
        <end position="2626"/>
    </location>
</feature>
<evidence type="ECO:0000259" key="3">
    <source>
        <dbReference type="PROSITE" id="PS50103"/>
    </source>
</evidence>
<evidence type="ECO:0000259" key="4">
    <source>
        <dbReference type="PROSITE" id="PS50158"/>
    </source>
</evidence>
<keyword evidence="1" id="KW-0863">Zinc-finger</keyword>
<feature type="region of interest" description="Disordered" evidence="2">
    <location>
        <begin position="307"/>
        <end position="327"/>
    </location>
</feature>
<keyword evidence="7" id="KW-1185">Reference proteome</keyword>
<feature type="compositionally biased region" description="Low complexity" evidence="2">
    <location>
        <begin position="317"/>
        <end position="327"/>
    </location>
</feature>
<organism evidence="5">
    <name type="scientific">Cladocopium goreaui</name>
    <dbReference type="NCBI Taxonomy" id="2562237"/>
    <lineage>
        <taxon>Eukaryota</taxon>
        <taxon>Sar</taxon>
        <taxon>Alveolata</taxon>
        <taxon>Dinophyceae</taxon>
        <taxon>Suessiales</taxon>
        <taxon>Symbiodiniaceae</taxon>
        <taxon>Cladocopium</taxon>
    </lineage>
</organism>
<sequence>MSLLQRRRGGMSGESADEALDRMIAQTQEEGERRRALSAPRRMEGGVRRLEIQAGAEGDGRAQGREGEVARPAGLPQALGPEAPPVAAQQELPGGGRSTMVVGPLLRGVAQDVAGAGGNQLQALGTLFPGAQVRSCVPQGGPPGVLPLQGLHAELHQRSGQGINDQGGGCPSGGHVGGAMLGPLAEPLPPLVAFQLPQQQQMGSAASPHPPVFHPSGSQPAQGLGVMVTPVREPRDLQSVPMVSPVPMQMVSPVPMQALAGGGNPAPVGTDPSGGTQMMMDPAAMAVEEIRKRVMREAEEAFAKEVRRLQGQTEETQSYQSASSGAGQGQAVVGQALGTSQPLGGVGGMPSPPPGIDPGFQGRNQAGLAQPGPSLTEALRALELPKLPTPGSEGASIQFGDWMTVVHPLMSALSGSAGEWWSLTVKTVEHHYQQWLVATPLEKLRMKPGSPVIGEGYARLEQRSVSMLLAALPEGLRQDVIASRRLSTVGILFRLFTTFQPGGSGERTGLIKSISEAKVPAGLVELLGSVRQWRRSVGRSEELSVTVDPLVLTGVLSKFADGASKLGGSQVAFRLATMRQQLDVDRAPSLGSVKEWAEYIQAELEELANAQTAGKATPSNPPALAPVLTQGNPAVKAFTGEGQKPWERPEGEKAPCRFWGTDEGCRRGEKCGFAHAWGTLEKSSRCLLCSSTGHRKRDCPTAKPKDGNGWTQKGDRKVAKVLNKKGEKSTEKESQKESTVVKEAAEENPQPEKRSEGSQPKQEGDLVQNLNGLVKSMTSIKSVFIKTVKMDEECGGEYALLDGGATHALRQAKSSEVPHLWPVQVEMAMGSVTLYRCAAHNTLLALDNVEPIIPLRLLVDHGFKIDWQKDRCDISHPKHGNLQCVRRQGCPVMDRSEALSLLESLENGGVGDYCEPPAQEIEWWKEKYPQVPERIWSLMRGQGLNWEEIASPLPWNRAKRRRLERARGGVVIHLFSGSGGESRRWRDLTGSDTEVLTVDISSNAQEDLHAAGVWAYLWGLAERGRIRMITAGPPCRTVSRLRHKIPGPRPLRGRRNHRFALDDLTEREMTKVDGDTALWLKTLGLYEKSQEGMVANGILGQCGLLVESPQDPCEYVEDGKEYPSFWEWEETEDFLKRNPDMFKVRVDQGALEHPRPKPTTLLTNIVQLKELDGITSKESGESVCMDLRERLKQTASWSAWAPGLMAALKIVIPKFLASQAQQPMLSKLDLAGWKKHLQAQHVPYRRDCKVCLETMGSAEPHRRKRGQESAFVMSVDICGPFKKGTDLGVSKRRKVKYALLATIPVPQWPSPGEKEDSTAAVEPQKEEVVPEAEEVEASGELLLDPEPRDLIPEEEARKRNQAWEEFVKKEVKEISKDVPVVNITFMEPLASRHQNEITKALSKVHARAKSLGIPIYRVHSDRERSFTTNHVAKWCEMRQVHQTFNAGDEPEANGRIEGEINQFKRRLRLLLAETGVSHDYWPCAARHGVEERLRAQMRKLGAKCKEMPPFAVLAQVKAKLWHRRKEGALSSPYKTLRIMGPSPQMTNGWVALDEEANLVQHARSVFIPDPLGETARLELETVDDPKDPPKRRLNGKQPLVVEVSKIPLPPPREDRELESLLAVADAEEEDGYEPSILSDSELVPPEAELGLPALMALRAGGESLVDGTQLEGWGEIEKTEVEEYVNELRYQHWNLRKLLQEQVNAVAGTEEEGAAQGQVVQHVSTQVRWLESELEHYSRIEEEGAKVEALEAEECERHARIAALSTDGQPGDENQGVSRPPTVLQTYTIPLTMVKRDMESWIEPIKAEYNQLVYESQAVKPVKLSELEAMEGADATAIRCMVRKTAMIDGWDMGVLDIKGAFLLAPRRREQECLMMTIPPKLLVQAGICPPEERWVIQKAMYGLETSPADWSSFRDQRVKKFEWSSNGRSFWMRQTVEPNVWQLVSSEEPGRADSDERVEGFCTFYVDDVLVCGPTEVIKGCLNRINQEWNCSEAEYLSEKGMLRFCGMELKLHPRGGILLSQESYTKDLLDRYPEVPEALVPIARTEDVEDSPPEPADVKRAQTLVGELLWVSTKTRPDVAYAVSWMGSRASKCPKRVCQLGRQTLGYLKATVGHGLLYQKCQEADRGPNGNLAFCRDANTLEVHSDASFGPGRERLRSRALHEAVQQEVWKVKHMAGVELAADFLTKPITVGATWSRFRRFAGLYDMAEPEDLETLKKIGICREWALKGLTVAVELERWKPTTEEHHRIRRNYCPSGCPSVRALRAEAMATSVADAGGEGGDGPGDGGDDRKPWPKSSMYDDIYTGEKKKRKRKKKNKAAKADQSEEKGPSAEAFDEEEKEDEWPSWENRKLEESEETVAGEPGPVTLMQATPKTATSAAPLPAPLPPQDNEPTGEEVPTATGSQPASSQGLENPDGTTYTVRGHGRRDIESGFFWGGEKIVVSFVNADGDLEIRRGDGLIEIRPLAEPEGKGKGKNGPEVISSGEETEEANSDPTGPKGKGKPVPEPLLPPSRGSVGSSTASGDGLGSSTDRPAPSGDRRQSLGKGKGQGKTPGAAEDDEDDSWGKWTSQGLHGAGEPEGEPPAEDHPPDEEENEDYDIHARKDLDDGSGTKRPPPDGGSYSMKTMRVTVDAAMAPWELPEFSTPPPTGKKDRWESSWIQRGWLVRVHRDPRKRTFQPIHRASPVAGGDLLPLRVTVGFEEDTNRRFVKTDRWDVEPVNPATSRWTGWTFFRLKNETGTVHDRTVSRSSGDDARGEGHRFHLPERDGAGGPHDRGELQPAVLRLPDGAEGHLGLLPDLPGGEENRVDVSRAATAKSYAPLPTPRAPAVRPKAQTSAGRRAQPVLADLQRRDGLPPAEEELSDGGSWSEVSGETW</sequence>
<dbReference type="InterPro" id="IPR001878">
    <property type="entry name" value="Znf_CCHC"/>
</dbReference>
<dbReference type="GO" id="GO:0006508">
    <property type="term" value="P:proteolysis"/>
    <property type="evidence" value="ECO:0007669"/>
    <property type="project" value="UniProtKB-KW"/>
</dbReference>
<feature type="compositionally biased region" description="Polar residues" evidence="2">
    <location>
        <begin position="2403"/>
        <end position="2423"/>
    </location>
</feature>
<reference evidence="5" key="1">
    <citation type="submission" date="2022-10" db="EMBL/GenBank/DDBJ databases">
        <authorList>
            <person name="Chen Y."/>
            <person name="Dougan E. K."/>
            <person name="Chan C."/>
            <person name="Rhodes N."/>
            <person name="Thang M."/>
        </authorList>
    </citation>
    <scope>NUCLEOTIDE SEQUENCE</scope>
</reference>
<feature type="region of interest" description="Disordered" evidence="2">
    <location>
        <begin position="2745"/>
        <end position="2780"/>
    </location>
</feature>